<evidence type="ECO:0000313" key="1">
    <source>
        <dbReference type="EMBL" id="SEE25324.1"/>
    </source>
</evidence>
<protein>
    <submittedName>
        <fullName evidence="1">Uncharacterized protein</fullName>
    </submittedName>
</protein>
<reference evidence="1 2" key="1">
    <citation type="submission" date="2016-10" db="EMBL/GenBank/DDBJ databases">
        <authorList>
            <person name="de Groot N.N."/>
        </authorList>
    </citation>
    <scope>NUCLEOTIDE SEQUENCE [LARGE SCALE GENOMIC DNA]</scope>
    <source>
        <strain evidence="1 2">DSM 22274</strain>
    </source>
</reference>
<organism evidence="1 2">
    <name type="scientific">Arthrobacter alpinus</name>
    <dbReference type="NCBI Taxonomy" id="656366"/>
    <lineage>
        <taxon>Bacteria</taxon>
        <taxon>Bacillati</taxon>
        <taxon>Actinomycetota</taxon>
        <taxon>Actinomycetes</taxon>
        <taxon>Micrococcales</taxon>
        <taxon>Micrococcaceae</taxon>
        <taxon>Arthrobacter</taxon>
    </lineage>
</organism>
<dbReference type="EMBL" id="FNTV01000001">
    <property type="protein sequence ID" value="SEE25324.1"/>
    <property type="molecule type" value="Genomic_DNA"/>
</dbReference>
<evidence type="ECO:0000313" key="2">
    <source>
        <dbReference type="Proteomes" id="UP000182725"/>
    </source>
</evidence>
<gene>
    <name evidence="1" type="ORF">SAMN04489740_0975</name>
</gene>
<accession>A0A1H5HC49</accession>
<sequence length="110" mass="12323">MSPGAKQKELLALNPAPLRHAAAAFPIKTKTWIAKDRAFPRAAVRLQPDGKWLLQLWHTPTMVRMDEKPLTYRNRLAAVFSGQIQVHAARSQKHPAGQIHLRGISGMWAV</sequence>
<proteinExistence type="predicted"/>
<name>A0A1H5HC49_9MICC</name>
<dbReference type="AlphaFoldDB" id="A0A1H5HC49"/>
<dbReference type="Proteomes" id="UP000182725">
    <property type="component" value="Unassembled WGS sequence"/>
</dbReference>